<dbReference type="Pfam" id="PF26188">
    <property type="entry name" value="RESC6"/>
    <property type="match status" value="1"/>
</dbReference>
<dbReference type="AlphaFoldDB" id="A0A7S4J412"/>
<protein>
    <recommendedName>
        <fullName evidence="1">RNA-editing substrate-binding complex 6 protein domain-containing protein</fullName>
    </recommendedName>
</protein>
<evidence type="ECO:0000313" key="2">
    <source>
        <dbReference type="EMBL" id="CAE2250025.1"/>
    </source>
</evidence>
<gene>
    <name evidence="2" type="ORF">OAUR00152_LOCUS20834</name>
</gene>
<dbReference type="GO" id="GO:0035770">
    <property type="term" value="C:ribonucleoprotein granule"/>
    <property type="evidence" value="ECO:0007669"/>
    <property type="project" value="TreeGrafter"/>
</dbReference>
<dbReference type="EMBL" id="HBKQ01030613">
    <property type="protein sequence ID" value="CAE2250025.1"/>
    <property type="molecule type" value="Transcribed_RNA"/>
</dbReference>
<sequence>MANRSPTIKNVCGWAIRKATFGAFVANLLLGAEAFTVSLSTTFGALHQVELSSRRWRFSPGCGFGLLRDSYITTTGSGRCERILSAKEGTSENREYVRGERPDGRTIRLRDLESRFLDRIKRCSAVCDIESELSDAALLFNEAASRIDESTIKYHNLPTMLIARALKKIVNISDRGRRGKIAKHDSEMHITRKLIPELIEAFGKQVLTESKIVASGRSRHPASGFNVYALQEILYVFARFQQIRKRVNPAKSGDLRPLAEKVCSVIVTTDFVRKVGPRRLVETLWALAVLGINHRIDLLTAICDRLTKADAFGMLSGKELATGLWSQAVMNRPHIGMIKVFMRRLRKQRVREDMTPRDLSRALWASGQCIEQLDGIAAVVTVGSDAELPDLIDIDLQVATLRNEAETMCHTLTREVVKPSNIKIMTAGQVADILSCCVSCEMDNSTPMLKDLSRHLQNEFVLKDATCGDISRILLSFQKLYLVQERETICKLGERFLAIVNEKGTAACSPKELNTNLRSVVMLFPRKPQIEYFDAAAILMLDHGMGDSSLISGEQVSFVEDRTFEGTFLSKCNEFEVSNIIWSFAKAKIFSKNILLVLADRMMELSDRCSPSSASRVLWSYTMLVSQQEEGSKELNGDSTTFPLGNGTVDDMREKQFELFRVLGGVLLSSQLTPVDASAAMWAMAKASYPLDMGIFDHLAEVLACDFILERAMVRHIAQALWACGKMTVWEDPLQEKMGLVKTPPPYLDHARKFATFLLSLEDQLTSKDVAQSIWALGRLGIADRDIVRGFAVRATIVSPACNAREIANILWGLSKLGFSDRNTIRVMTDRLTNTSALEHCTSQDAACVMYALGKMKIRDPNTFTILSTVIMERLNDASARAIANALWAHEAVNIVPPRAMLNLWANQYLEIVGLHQNTTAGKGSTISQP</sequence>
<dbReference type="InterPro" id="IPR058917">
    <property type="entry name" value="RESC6_dom"/>
</dbReference>
<accession>A0A7S4J412</accession>
<dbReference type="GO" id="GO:0044528">
    <property type="term" value="P:regulation of mitochondrial mRNA stability"/>
    <property type="evidence" value="ECO:0007669"/>
    <property type="project" value="TreeGrafter"/>
</dbReference>
<proteinExistence type="predicted"/>
<dbReference type="PANTHER" id="PTHR21228:SF40">
    <property type="entry name" value="LD45607P"/>
    <property type="match status" value="1"/>
</dbReference>
<dbReference type="GO" id="GO:0005759">
    <property type="term" value="C:mitochondrial matrix"/>
    <property type="evidence" value="ECO:0007669"/>
    <property type="project" value="TreeGrafter"/>
</dbReference>
<reference evidence="2" key="1">
    <citation type="submission" date="2021-01" db="EMBL/GenBank/DDBJ databases">
        <authorList>
            <person name="Corre E."/>
            <person name="Pelletier E."/>
            <person name="Niang G."/>
            <person name="Scheremetjew M."/>
            <person name="Finn R."/>
            <person name="Kale V."/>
            <person name="Holt S."/>
            <person name="Cochrane G."/>
            <person name="Meng A."/>
            <person name="Brown T."/>
            <person name="Cohen L."/>
        </authorList>
    </citation>
    <scope>NUCLEOTIDE SEQUENCE</scope>
    <source>
        <strain evidence="2">Isolate 1302-5</strain>
    </source>
</reference>
<name>A0A7S4J412_9STRA</name>
<dbReference type="InterPro" id="IPR050870">
    <property type="entry name" value="FAST_kinase"/>
</dbReference>
<dbReference type="GO" id="GO:0000963">
    <property type="term" value="P:mitochondrial RNA processing"/>
    <property type="evidence" value="ECO:0007669"/>
    <property type="project" value="TreeGrafter"/>
</dbReference>
<dbReference type="PANTHER" id="PTHR21228">
    <property type="entry name" value="FAST LEU-RICH DOMAIN-CONTAINING"/>
    <property type="match status" value="1"/>
</dbReference>
<dbReference type="GO" id="GO:0003723">
    <property type="term" value="F:RNA binding"/>
    <property type="evidence" value="ECO:0007669"/>
    <property type="project" value="TreeGrafter"/>
</dbReference>
<organism evidence="2">
    <name type="scientific">Odontella aurita</name>
    <dbReference type="NCBI Taxonomy" id="265563"/>
    <lineage>
        <taxon>Eukaryota</taxon>
        <taxon>Sar</taxon>
        <taxon>Stramenopiles</taxon>
        <taxon>Ochrophyta</taxon>
        <taxon>Bacillariophyta</taxon>
        <taxon>Mediophyceae</taxon>
        <taxon>Biddulphiophycidae</taxon>
        <taxon>Eupodiscales</taxon>
        <taxon>Odontellaceae</taxon>
        <taxon>Odontella</taxon>
    </lineage>
</organism>
<feature type="domain" description="RNA-editing substrate-binding complex 6 protein" evidence="1">
    <location>
        <begin position="763"/>
        <end position="890"/>
    </location>
</feature>
<evidence type="ECO:0000259" key="1">
    <source>
        <dbReference type="Pfam" id="PF26188"/>
    </source>
</evidence>